<sequence>MERYTVVYTSTERRRAFVEWCSHVNPEDVYFADETHRAHEGHVLPQVAFHNPGQKWSALATWYGIALLAEFRGIAPGRWELAPPTNKVDNTLASVKLRATGGKCSASVPRGDATSASEPRGDATSASDPRVDARGSRINPGGNPVVPTEFFWVLPYSPGLT</sequence>
<name>A0A8S4MP52_BRALA</name>
<evidence type="ECO:0000313" key="3">
    <source>
        <dbReference type="Proteomes" id="UP000838412"/>
    </source>
</evidence>
<organism evidence="2 3">
    <name type="scientific">Branchiostoma lanceolatum</name>
    <name type="common">Common lancelet</name>
    <name type="synonym">Amphioxus lanceolatum</name>
    <dbReference type="NCBI Taxonomy" id="7740"/>
    <lineage>
        <taxon>Eukaryota</taxon>
        <taxon>Metazoa</taxon>
        <taxon>Chordata</taxon>
        <taxon>Cephalochordata</taxon>
        <taxon>Leptocardii</taxon>
        <taxon>Amphioxiformes</taxon>
        <taxon>Branchiostomatidae</taxon>
        <taxon>Branchiostoma</taxon>
    </lineage>
</organism>
<dbReference type="Proteomes" id="UP000838412">
    <property type="component" value="Unassembled WGS sequence"/>
</dbReference>
<dbReference type="EMBL" id="CAKMNS010000432">
    <property type="protein sequence ID" value="CAH1277636.1"/>
    <property type="molecule type" value="Genomic_DNA"/>
</dbReference>
<evidence type="ECO:0000256" key="1">
    <source>
        <dbReference type="SAM" id="MobiDB-lite"/>
    </source>
</evidence>
<evidence type="ECO:0000313" key="2">
    <source>
        <dbReference type="EMBL" id="CAH1277636.1"/>
    </source>
</evidence>
<protein>
    <submittedName>
        <fullName evidence="2">Hypp9729 protein</fullName>
    </submittedName>
</protein>
<feature type="region of interest" description="Disordered" evidence="1">
    <location>
        <begin position="102"/>
        <end position="142"/>
    </location>
</feature>
<proteinExistence type="predicted"/>
<accession>A0A8S4MP52</accession>
<gene>
    <name evidence="2" type="primary">Hypp9729</name>
    <name evidence="2" type="ORF">BLAG_LOCUS26370</name>
</gene>
<comment type="caution">
    <text evidence="2">The sequence shown here is derived from an EMBL/GenBank/DDBJ whole genome shotgun (WGS) entry which is preliminary data.</text>
</comment>
<reference evidence="2" key="1">
    <citation type="submission" date="2022-01" db="EMBL/GenBank/DDBJ databases">
        <authorList>
            <person name="Braso-Vives M."/>
        </authorList>
    </citation>
    <scope>NUCLEOTIDE SEQUENCE</scope>
</reference>
<keyword evidence="3" id="KW-1185">Reference proteome</keyword>
<dbReference type="AlphaFoldDB" id="A0A8S4MP52"/>